<feature type="domain" description="PASTA" evidence="3">
    <location>
        <begin position="210"/>
        <end position="275"/>
    </location>
</feature>
<dbReference type="SMART" id="SM00740">
    <property type="entry name" value="PASTA"/>
    <property type="match status" value="3"/>
</dbReference>
<organism evidence="4 5">
    <name type="scientific">Deinococcus reticulitermitis</name>
    <dbReference type="NCBI Taxonomy" id="856736"/>
    <lineage>
        <taxon>Bacteria</taxon>
        <taxon>Thermotogati</taxon>
        <taxon>Deinococcota</taxon>
        <taxon>Deinococci</taxon>
        <taxon>Deinococcales</taxon>
        <taxon>Deinococcaceae</taxon>
        <taxon>Deinococcus</taxon>
    </lineage>
</organism>
<dbReference type="Proteomes" id="UP000199223">
    <property type="component" value="Unassembled WGS sequence"/>
</dbReference>
<evidence type="ECO:0000256" key="2">
    <source>
        <dbReference type="SAM" id="Phobius"/>
    </source>
</evidence>
<feature type="domain" description="PASTA" evidence="3">
    <location>
        <begin position="276"/>
        <end position="345"/>
    </location>
</feature>
<dbReference type="RefSeq" id="WP_092265380.1">
    <property type="nucleotide sequence ID" value="NZ_FNZA01000018.1"/>
</dbReference>
<feature type="compositionally biased region" description="Polar residues" evidence="1">
    <location>
        <begin position="468"/>
        <end position="484"/>
    </location>
</feature>
<keyword evidence="2" id="KW-0812">Transmembrane</keyword>
<proteinExistence type="predicted"/>
<feature type="compositionally biased region" description="Pro residues" evidence="1">
    <location>
        <begin position="488"/>
        <end position="498"/>
    </location>
</feature>
<accession>A0A1H7BKQ7</accession>
<name>A0A1H7BKQ7_9DEIO</name>
<evidence type="ECO:0000313" key="5">
    <source>
        <dbReference type="Proteomes" id="UP000199223"/>
    </source>
</evidence>
<keyword evidence="2" id="KW-1133">Transmembrane helix</keyword>
<feature type="region of interest" description="Disordered" evidence="1">
    <location>
        <begin position="428"/>
        <end position="517"/>
    </location>
</feature>
<reference evidence="5" key="1">
    <citation type="submission" date="2016-10" db="EMBL/GenBank/DDBJ databases">
        <authorList>
            <person name="Varghese N."/>
            <person name="Submissions S."/>
        </authorList>
    </citation>
    <scope>NUCLEOTIDE SEQUENCE [LARGE SCALE GENOMIC DNA]</scope>
    <source>
        <strain evidence="5">CGMCC 1.10218</strain>
    </source>
</reference>
<dbReference type="Gene3D" id="3.30.10.20">
    <property type="match status" value="3"/>
</dbReference>
<dbReference type="InterPro" id="IPR005543">
    <property type="entry name" value="PASTA_dom"/>
</dbReference>
<evidence type="ECO:0000256" key="1">
    <source>
        <dbReference type="SAM" id="MobiDB-lite"/>
    </source>
</evidence>
<feature type="compositionally biased region" description="Low complexity" evidence="1">
    <location>
        <begin position="499"/>
        <end position="515"/>
    </location>
</feature>
<keyword evidence="5" id="KW-1185">Reference proteome</keyword>
<dbReference type="STRING" id="856736.SAMN04488058_11844"/>
<dbReference type="CDD" id="cd06577">
    <property type="entry name" value="PASTA_pknB"/>
    <property type="match status" value="3"/>
</dbReference>
<dbReference type="AlphaFoldDB" id="A0A1H7BKQ7"/>
<evidence type="ECO:0000259" key="3">
    <source>
        <dbReference type="PROSITE" id="PS51178"/>
    </source>
</evidence>
<dbReference type="EMBL" id="FNZA01000018">
    <property type="protein sequence ID" value="SEJ77806.1"/>
    <property type="molecule type" value="Genomic_DNA"/>
</dbReference>
<keyword evidence="2" id="KW-0472">Membrane</keyword>
<feature type="transmembrane region" description="Helical" evidence="2">
    <location>
        <begin position="183"/>
        <end position="202"/>
    </location>
</feature>
<dbReference type="PROSITE" id="PS51178">
    <property type="entry name" value="PASTA"/>
    <property type="match status" value="3"/>
</dbReference>
<evidence type="ECO:0000313" key="4">
    <source>
        <dbReference type="EMBL" id="SEJ77806.1"/>
    </source>
</evidence>
<gene>
    <name evidence="4" type="ORF">SAMN04488058_11844</name>
</gene>
<feature type="domain" description="PASTA" evidence="3">
    <location>
        <begin position="349"/>
        <end position="414"/>
    </location>
</feature>
<dbReference type="OrthoDB" id="54740at2"/>
<protein>
    <submittedName>
        <fullName evidence="4">PASTA domain, binds beta-lactams</fullName>
    </submittedName>
</protein>
<dbReference type="Pfam" id="PF03793">
    <property type="entry name" value="PASTA"/>
    <property type="match status" value="3"/>
</dbReference>
<feature type="compositionally biased region" description="Pro residues" evidence="1">
    <location>
        <begin position="428"/>
        <end position="446"/>
    </location>
</feature>
<sequence length="590" mass="61641">MTGVDTKQAGTPQIIDGKYPVVRELSREGNVTLYEVQSAQGQGTPRQVAWFDIATPADRQSFHAYRTALRAVAPAGLSDVVARPGAYYAVWQPLSGTPLAELLSSGVKKRQETIDAVEALAAKLADHGFALEDADIVVSAEQPSVAYLRPTAPRSAPDLAARNAPILGALRGGRVRRKRQPGAWLTFVPGLLLLAGAGWLGAQAAQIYLNPPVAEVARVIGSEAANAAGQLTRAGFRVEYTYGESAGAAVGAVIRQEPDGGTALPIGRLVVLTVNKPQPLVVPKLEDLTLAQAQAPLKDNALKLGKVVRVDGTASKTPEGRIIAQIPPPGSSSQRGQPIQVVVSTGIRGEETWIADLRGMTFEQAREHARAAGLVVTTWTKQPSDRLPNTVLAQEPAPFERVTVGSPVKLVLAAVKYSPPTAPAAPLPIPPPYVPPQPVQPAPDPAAPGQTTPGQPAPGQPSPEGTAPEQTLPTQNAPAPGTSSEVPAAPPTPEPAPAAEPSVPEVPEGAVVADPSQTRQVNLNYTFPSDLPAGTYTISVLDADGEREIMPGVDAAQVAGRLAQAPQAVRGDAVFIIRRDGNEYTRVSPQ</sequence>